<evidence type="ECO:0000259" key="9">
    <source>
        <dbReference type="Pfam" id="PF01035"/>
    </source>
</evidence>
<dbReference type="EMBL" id="JAFREL020000004">
    <property type="protein sequence ID" value="MEO1772123.1"/>
    <property type="molecule type" value="Genomic_DNA"/>
</dbReference>
<evidence type="ECO:0000256" key="3">
    <source>
        <dbReference type="ARBA" id="ARBA00022603"/>
    </source>
</evidence>
<dbReference type="PANTHER" id="PTHR10815">
    <property type="entry name" value="METHYLATED-DNA--PROTEIN-CYSTEINE METHYLTRANSFERASE"/>
    <property type="match status" value="1"/>
</dbReference>
<dbReference type="HAMAP" id="MF_00772">
    <property type="entry name" value="OGT"/>
    <property type="match status" value="1"/>
</dbReference>
<dbReference type="InterPro" id="IPR023546">
    <property type="entry name" value="MGMT"/>
</dbReference>
<evidence type="ECO:0000256" key="7">
    <source>
        <dbReference type="ARBA" id="ARBA00049348"/>
    </source>
</evidence>
<dbReference type="RefSeq" id="WP_207704069.1">
    <property type="nucleotide sequence ID" value="NZ_JAFREL020000004.1"/>
</dbReference>
<dbReference type="PROSITE" id="PS00374">
    <property type="entry name" value="MGMT"/>
    <property type="match status" value="1"/>
</dbReference>
<evidence type="ECO:0000256" key="6">
    <source>
        <dbReference type="ARBA" id="ARBA00023204"/>
    </source>
</evidence>
<evidence type="ECO:0000313" key="12">
    <source>
        <dbReference type="Proteomes" id="UP000664357"/>
    </source>
</evidence>
<comment type="similarity">
    <text evidence="8">Belongs to the MGMT family.</text>
</comment>
<comment type="caution">
    <text evidence="11">The sequence shown here is derived from an EMBL/GenBank/DDBJ whole genome shotgun (WGS) entry which is preliminary data.</text>
</comment>
<feature type="active site" description="Nucleophile; methyl group acceptor" evidence="8">
    <location>
        <position position="136"/>
    </location>
</feature>
<dbReference type="PANTHER" id="PTHR10815:SF5">
    <property type="entry name" value="METHYLATED-DNA--PROTEIN-CYSTEINE METHYLTRANSFERASE"/>
    <property type="match status" value="1"/>
</dbReference>
<evidence type="ECO:0000256" key="4">
    <source>
        <dbReference type="ARBA" id="ARBA00022679"/>
    </source>
</evidence>
<organism evidence="11 12">
    <name type="scientific">Candidatus Enterococcus ferrettii</name>
    <dbReference type="NCBI Taxonomy" id="2815324"/>
    <lineage>
        <taxon>Bacteria</taxon>
        <taxon>Bacillati</taxon>
        <taxon>Bacillota</taxon>
        <taxon>Bacilli</taxon>
        <taxon>Lactobacillales</taxon>
        <taxon>Enterococcaceae</taxon>
        <taxon>Enterococcus</taxon>
    </lineage>
</organism>
<proteinExistence type="inferred from homology"/>
<gene>
    <name evidence="11" type="ORF">JZO67_004105</name>
</gene>
<keyword evidence="12" id="KW-1185">Reference proteome</keyword>
<comment type="subcellular location">
    <subcellularLocation>
        <location evidence="8">Cytoplasm</location>
    </subcellularLocation>
</comment>
<feature type="domain" description="Methylated-DNA-[protein]-cysteine S-methyltransferase DNA binding" evidence="9">
    <location>
        <begin position="80"/>
        <end position="165"/>
    </location>
</feature>
<keyword evidence="4 8" id="KW-0808">Transferase</keyword>
<dbReference type="Pfam" id="PF01035">
    <property type="entry name" value="DNA_binding_1"/>
    <property type="match status" value="1"/>
</dbReference>
<dbReference type="InterPro" id="IPR036388">
    <property type="entry name" value="WH-like_DNA-bd_sf"/>
</dbReference>
<sequence>MHYVMDYSSPIGPLTLAAIDQTLVGVWMKDQKYYGAGLSEAITQNQQLPVFLQTKNWLDAYFANEKPAIFDLPLKPVGNEFRQTVWTVLCQIPYGEVMTYKEVAQRTAEKLNKTSMSAQAIGGAVGHNPLSIIIPCHRVVGTNGSLTGYAGGLTKKIYLLQHEGVDTSKFLIPTKGTAL</sequence>
<dbReference type="NCBIfam" id="TIGR00589">
    <property type="entry name" value="ogt"/>
    <property type="match status" value="1"/>
</dbReference>
<dbReference type="InterPro" id="IPR036217">
    <property type="entry name" value="MethylDNA_cys_MeTrfase_DNAb"/>
</dbReference>
<dbReference type="SUPFAM" id="SSF53155">
    <property type="entry name" value="Methylated DNA-protein cysteine methyltransferase domain"/>
    <property type="match status" value="1"/>
</dbReference>
<accession>A0ABV0EWX1</accession>
<keyword evidence="2 8" id="KW-0963">Cytoplasm</keyword>
<comment type="function">
    <text evidence="8">Involved in the cellular defense against the biological effects of O6-methylguanine (O6-MeG) and O4-methylthymine (O4-MeT) in DNA. Repairs the methylated nucleobase in DNA by stoichiometrically transferring the methyl group to a cysteine residue in the enzyme. This is a suicide reaction: the enzyme is irreversibly inactivated.</text>
</comment>
<dbReference type="Gene3D" id="3.30.160.70">
    <property type="entry name" value="Methylated DNA-protein cysteine methyltransferase domain"/>
    <property type="match status" value="1"/>
</dbReference>
<dbReference type="InterPro" id="IPR001497">
    <property type="entry name" value="MethylDNA_cys_MeTrfase_AS"/>
</dbReference>
<evidence type="ECO:0000259" key="10">
    <source>
        <dbReference type="Pfam" id="PF02870"/>
    </source>
</evidence>
<dbReference type="InterPro" id="IPR008332">
    <property type="entry name" value="MethylG_MeTrfase_N"/>
</dbReference>
<evidence type="ECO:0000256" key="2">
    <source>
        <dbReference type="ARBA" id="ARBA00022490"/>
    </source>
</evidence>
<dbReference type="Proteomes" id="UP000664357">
    <property type="component" value="Unassembled WGS sequence"/>
</dbReference>
<evidence type="ECO:0000256" key="8">
    <source>
        <dbReference type="HAMAP-Rule" id="MF_00772"/>
    </source>
</evidence>
<dbReference type="Gene3D" id="1.10.10.10">
    <property type="entry name" value="Winged helix-like DNA-binding domain superfamily/Winged helix DNA-binding domain"/>
    <property type="match status" value="1"/>
</dbReference>
<reference evidence="11 12" key="2">
    <citation type="submission" date="2024-02" db="EMBL/GenBank/DDBJ databases">
        <title>The Genome Sequence of Enterococcus sp. DIV0159.</title>
        <authorList>
            <person name="Earl A."/>
            <person name="Manson A."/>
            <person name="Gilmore M."/>
            <person name="Sanders J."/>
            <person name="Shea T."/>
            <person name="Howe W."/>
            <person name="Livny J."/>
            <person name="Cuomo C."/>
            <person name="Neafsey D."/>
            <person name="Birren B."/>
        </authorList>
    </citation>
    <scope>NUCLEOTIDE SEQUENCE [LARGE SCALE GENOMIC DNA]</scope>
    <source>
        <strain evidence="11 12">665A</strain>
    </source>
</reference>
<feature type="domain" description="Methylguanine DNA methyltransferase ribonuclease-like" evidence="10">
    <location>
        <begin position="7"/>
        <end position="76"/>
    </location>
</feature>
<evidence type="ECO:0000313" key="11">
    <source>
        <dbReference type="EMBL" id="MEO1772123.1"/>
    </source>
</evidence>
<dbReference type="SUPFAM" id="SSF46767">
    <property type="entry name" value="Methylated DNA-protein cysteine methyltransferase, C-terminal domain"/>
    <property type="match status" value="1"/>
</dbReference>
<dbReference type="InterPro" id="IPR036631">
    <property type="entry name" value="MGMT_N_sf"/>
</dbReference>
<comment type="miscellaneous">
    <text evidence="8">This enzyme catalyzes only one turnover and therefore is not strictly catalytic. According to one definition, an enzyme is a biocatalyst that acts repeatedly and over many reaction cycles.</text>
</comment>
<evidence type="ECO:0000256" key="1">
    <source>
        <dbReference type="ARBA" id="ARBA00001286"/>
    </source>
</evidence>
<dbReference type="InterPro" id="IPR014048">
    <property type="entry name" value="MethylDNA_cys_MeTrfase_DNA-bd"/>
</dbReference>
<reference evidence="11 12" key="1">
    <citation type="submission" date="2021-03" db="EMBL/GenBank/DDBJ databases">
        <authorList>
            <person name="Gilmore M.S."/>
            <person name="Schwartzman J."/>
            <person name="Van Tyne D."/>
            <person name="Martin M."/>
            <person name="Earl A.M."/>
            <person name="Manson A.L."/>
            <person name="Straub T."/>
            <person name="Salamzade R."/>
            <person name="Saavedra J."/>
            <person name="Lebreton F."/>
            <person name="Prichula J."/>
            <person name="Schaufler K."/>
            <person name="Gaca A."/>
            <person name="Sgardioli B."/>
            <person name="Wagenaar J."/>
            <person name="Strong T."/>
        </authorList>
    </citation>
    <scope>NUCLEOTIDE SEQUENCE [LARGE SCALE GENOMIC DNA]</scope>
    <source>
        <strain evidence="11 12">665A</strain>
    </source>
</reference>
<name>A0ABV0EWX1_9ENTE</name>
<protein>
    <recommendedName>
        <fullName evidence="8">Methylated-DNA--protein-cysteine methyltransferase</fullName>
        <ecNumber evidence="8">2.1.1.63</ecNumber>
    </recommendedName>
    <alternativeName>
        <fullName evidence="8">6-O-methylguanine-DNA methyltransferase</fullName>
        <shortName evidence="8">MGMT</shortName>
    </alternativeName>
    <alternativeName>
        <fullName evidence="8">O-6-methylguanine-DNA-alkyltransferase</fullName>
    </alternativeName>
</protein>
<comment type="catalytic activity">
    <reaction evidence="1 8">
        <text>a 4-O-methyl-thymidine in DNA + L-cysteinyl-[protein] = a thymidine in DNA + S-methyl-L-cysteinyl-[protein]</text>
        <dbReference type="Rhea" id="RHEA:53428"/>
        <dbReference type="Rhea" id="RHEA-COMP:10131"/>
        <dbReference type="Rhea" id="RHEA-COMP:10132"/>
        <dbReference type="Rhea" id="RHEA-COMP:13555"/>
        <dbReference type="Rhea" id="RHEA-COMP:13556"/>
        <dbReference type="ChEBI" id="CHEBI:29950"/>
        <dbReference type="ChEBI" id="CHEBI:82612"/>
        <dbReference type="ChEBI" id="CHEBI:137386"/>
        <dbReference type="ChEBI" id="CHEBI:137387"/>
        <dbReference type="EC" id="2.1.1.63"/>
    </reaction>
</comment>
<dbReference type="CDD" id="cd06445">
    <property type="entry name" value="ATase"/>
    <property type="match status" value="1"/>
</dbReference>
<keyword evidence="3 8" id="KW-0489">Methyltransferase</keyword>
<keyword evidence="6 8" id="KW-0234">DNA repair</keyword>
<evidence type="ECO:0000256" key="5">
    <source>
        <dbReference type="ARBA" id="ARBA00022763"/>
    </source>
</evidence>
<keyword evidence="5 8" id="KW-0227">DNA damage</keyword>
<dbReference type="Pfam" id="PF02870">
    <property type="entry name" value="Methyltransf_1N"/>
    <property type="match status" value="1"/>
</dbReference>
<comment type="catalytic activity">
    <reaction evidence="7 8">
        <text>a 6-O-methyl-2'-deoxyguanosine in DNA + L-cysteinyl-[protein] = S-methyl-L-cysteinyl-[protein] + a 2'-deoxyguanosine in DNA</text>
        <dbReference type="Rhea" id="RHEA:24000"/>
        <dbReference type="Rhea" id="RHEA-COMP:10131"/>
        <dbReference type="Rhea" id="RHEA-COMP:10132"/>
        <dbReference type="Rhea" id="RHEA-COMP:11367"/>
        <dbReference type="Rhea" id="RHEA-COMP:11368"/>
        <dbReference type="ChEBI" id="CHEBI:29950"/>
        <dbReference type="ChEBI" id="CHEBI:82612"/>
        <dbReference type="ChEBI" id="CHEBI:85445"/>
        <dbReference type="ChEBI" id="CHEBI:85448"/>
        <dbReference type="EC" id="2.1.1.63"/>
    </reaction>
</comment>
<dbReference type="EC" id="2.1.1.63" evidence="8"/>